<sequence>MQLNSRAIFIYGPNISIIKFKLNSTVQLKPIKNYYRNFYFQVISHSILYQNLSQNSLALLKYSINEEYLIGIKLPIKFGSQILVHNKKSLQLLGSSDIFYLTLLFPMVQLSSLNIQYIQGHVLQNPLKHNGSIESHFDLHPTFLTQKKSDRHGGQILLVGVPKSCTTTA</sequence>
<keyword evidence="2" id="KW-1185">Reference proteome</keyword>
<organism evidence="1 2">
    <name type="scientific">Paramecium sonneborni</name>
    <dbReference type="NCBI Taxonomy" id="65129"/>
    <lineage>
        <taxon>Eukaryota</taxon>
        <taxon>Sar</taxon>
        <taxon>Alveolata</taxon>
        <taxon>Ciliophora</taxon>
        <taxon>Intramacronucleata</taxon>
        <taxon>Oligohymenophorea</taxon>
        <taxon>Peniculida</taxon>
        <taxon>Parameciidae</taxon>
        <taxon>Paramecium</taxon>
    </lineage>
</organism>
<protein>
    <submittedName>
        <fullName evidence="1">Uncharacterized protein</fullName>
    </submittedName>
</protein>
<dbReference type="Proteomes" id="UP000692954">
    <property type="component" value="Unassembled WGS sequence"/>
</dbReference>
<proteinExistence type="predicted"/>
<dbReference type="AlphaFoldDB" id="A0A8S1QUY5"/>
<reference evidence="1" key="1">
    <citation type="submission" date="2021-01" db="EMBL/GenBank/DDBJ databases">
        <authorList>
            <consortium name="Genoscope - CEA"/>
            <person name="William W."/>
        </authorList>
    </citation>
    <scope>NUCLEOTIDE SEQUENCE</scope>
</reference>
<evidence type="ECO:0000313" key="2">
    <source>
        <dbReference type="Proteomes" id="UP000692954"/>
    </source>
</evidence>
<dbReference type="EMBL" id="CAJJDN010000121">
    <property type="protein sequence ID" value="CAD8119568.1"/>
    <property type="molecule type" value="Genomic_DNA"/>
</dbReference>
<gene>
    <name evidence="1" type="ORF">PSON_ATCC_30995.1.T1210193</name>
</gene>
<comment type="caution">
    <text evidence="1">The sequence shown here is derived from an EMBL/GenBank/DDBJ whole genome shotgun (WGS) entry which is preliminary data.</text>
</comment>
<name>A0A8S1QUY5_9CILI</name>
<accession>A0A8S1QUY5</accession>
<evidence type="ECO:0000313" key="1">
    <source>
        <dbReference type="EMBL" id="CAD8119568.1"/>
    </source>
</evidence>